<evidence type="ECO:0000313" key="2">
    <source>
        <dbReference type="Proteomes" id="UP000308600"/>
    </source>
</evidence>
<name>A0ACD3B5H1_9AGAR</name>
<accession>A0ACD3B5H1</accession>
<gene>
    <name evidence="1" type="ORF">BDN72DRAFT_876043</name>
</gene>
<proteinExistence type="predicted"/>
<evidence type="ECO:0000313" key="1">
    <source>
        <dbReference type="EMBL" id="TFK73142.1"/>
    </source>
</evidence>
<keyword evidence="2" id="KW-1185">Reference proteome</keyword>
<protein>
    <submittedName>
        <fullName evidence="1">Uncharacterized protein</fullName>
    </submittedName>
</protein>
<reference evidence="1 2" key="1">
    <citation type="journal article" date="2019" name="Nat. Ecol. Evol.">
        <title>Megaphylogeny resolves global patterns of mushroom evolution.</title>
        <authorList>
            <person name="Varga T."/>
            <person name="Krizsan K."/>
            <person name="Foldi C."/>
            <person name="Dima B."/>
            <person name="Sanchez-Garcia M."/>
            <person name="Sanchez-Ramirez S."/>
            <person name="Szollosi G.J."/>
            <person name="Szarkandi J.G."/>
            <person name="Papp V."/>
            <person name="Albert L."/>
            <person name="Andreopoulos W."/>
            <person name="Angelini C."/>
            <person name="Antonin V."/>
            <person name="Barry K.W."/>
            <person name="Bougher N.L."/>
            <person name="Buchanan P."/>
            <person name="Buyck B."/>
            <person name="Bense V."/>
            <person name="Catcheside P."/>
            <person name="Chovatia M."/>
            <person name="Cooper J."/>
            <person name="Damon W."/>
            <person name="Desjardin D."/>
            <person name="Finy P."/>
            <person name="Geml J."/>
            <person name="Haridas S."/>
            <person name="Hughes K."/>
            <person name="Justo A."/>
            <person name="Karasinski D."/>
            <person name="Kautmanova I."/>
            <person name="Kiss B."/>
            <person name="Kocsube S."/>
            <person name="Kotiranta H."/>
            <person name="LaButti K.M."/>
            <person name="Lechner B.E."/>
            <person name="Liimatainen K."/>
            <person name="Lipzen A."/>
            <person name="Lukacs Z."/>
            <person name="Mihaltcheva S."/>
            <person name="Morgado L.N."/>
            <person name="Niskanen T."/>
            <person name="Noordeloos M.E."/>
            <person name="Ohm R.A."/>
            <person name="Ortiz-Santana B."/>
            <person name="Ovrebo C."/>
            <person name="Racz N."/>
            <person name="Riley R."/>
            <person name="Savchenko A."/>
            <person name="Shiryaev A."/>
            <person name="Soop K."/>
            <person name="Spirin V."/>
            <person name="Szebenyi C."/>
            <person name="Tomsovsky M."/>
            <person name="Tulloss R.E."/>
            <person name="Uehling J."/>
            <person name="Grigoriev I.V."/>
            <person name="Vagvolgyi C."/>
            <person name="Papp T."/>
            <person name="Martin F.M."/>
            <person name="Miettinen O."/>
            <person name="Hibbett D.S."/>
            <person name="Nagy L.G."/>
        </authorList>
    </citation>
    <scope>NUCLEOTIDE SEQUENCE [LARGE SCALE GENOMIC DNA]</scope>
    <source>
        <strain evidence="1 2">NL-1719</strain>
    </source>
</reference>
<sequence>MPCIHGTSSGCLMGNNEFASSFCLLPLIDQDGAAYLLLEDCTPKMWEKVAVFAARIRVFIYSYDTLYRKKGFPIHPSGYNILVAFRPILLPRLKTLLITSCSTGSFAYNSLYFASPLLERLEGGSISTSILEYEAFLLTIGCRSGCLRHLSFGYPGATRLGLPAFKRLLTPKIQTLGMRGPYPESIIAASELPALEEFSIWGTMPPDLGSIQGFPVLRKITLQGEADKLLLILQACSGRLECITLVVTSGNSGSVQHITNLIAERWSESLRYFTLDLQGVLDPMDFTILFHSLFGIKLLSFRVLDFPGHLTSSILDIALNFPMIRTLHLPQSSPDSTPTLVQLHALTKICPGLRSLRISVGVSSLASGDTLSSPEPTEHQLDSLIINDSPITTITPRQLALQLDRIFPYLRSLTSTGLRESEWQEVLDVLRVLHRARRNI</sequence>
<organism evidence="1 2">
    <name type="scientific">Pluteus cervinus</name>
    <dbReference type="NCBI Taxonomy" id="181527"/>
    <lineage>
        <taxon>Eukaryota</taxon>
        <taxon>Fungi</taxon>
        <taxon>Dikarya</taxon>
        <taxon>Basidiomycota</taxon>
        <taxon>Agaricomycotina</taxon>
        <taxon>Agaricomycetes</taxon>
        <taxon>Agaricomycetidae</taxon>
        <taxon>Agaricales</taxon>
        <taxon>Pluteineae</taxon>
        <taxon>Pluteaceae</taxon>
        <taxon>Pluteus</taxon>
    </lineage>
</organism>
<dbReference type="EMBL" id="ML208278">
    <property type="protein sequence ID" value="TFK73142.1"/>
    <property type="molecule type" value="Genomic_DNA"/>
</dbReference>
<dbReference type="Proteomes" id="UP000308600">
    <property type="component" value="Unassembled WGS sequence"/>
</dbReference>